<dbReference type="EMBL" id="NGKA01000016">
    <property type="protein sequence ID" value="RSU10168.1"/>
    <property type="molecule type" value="Genomic_DNA"/>
</dbReference>
<feature type="binding site" evidence="13">
    <location>
        <begin position="115"/>
        <end position="119"/>
    </location>
    <ligand>
        <name>substrate</name>
    </ligand>
</feature>
<feature type="site" description="Important for catalytic activity and assists the phosphoryl transfer reaction to Asp8 by balancing charge and orienting the reacting groups" evidence="15">
    <location>
        <position position="146"/>
    </location>
</feature>
<evidence type="ECO:0000256" key="8">
    <source>
        <dbReference type="ARBA" id="ARBA00023277"/>
    </source>
</evidence>
<dbReference type="Proteomes" id="UP000287605">
    <property type="component" value="Unassembled WGS sequence"/>
</dbReference>
<organism evidence="16 17">
    <name type="scientific">Vagococcus elongatus</name>
    <dbReference type="NCBI Taxonomy" id="180344"/>
    <lineage>
        <taxon>Bacteria</taxon>
        <taxon>Bacillati</taxon>
        <taxon>Bacillota</taxon>
        <taxon>Bacilli</taxon>
        <taxon>Lactobacillales</taxon>
        <taxon>Enterococcaceae</taxon>
        <taxon>Vagococcus</taxon>
    </lineage>
</organism>
<comment type="caution">
    <text evidence="16">The sequence shown here is derived from an EMBL/GenBank/DDBJ whole genome shotgun (WGS) entry which is preliminary data.</text>
</comment>
<evidence type="ECO:0000256" key="9">
    <source>
        <dbReference type="ARBA" id="ARBA00044926"/>
    </source>
</evidence>
<dbReference type="Pfam" id="PF00702">
    <property type="entry name" value="Hydrolase"/>
    <property type="match status" value="1"/>
</dbReference>
<evidence type="ECO:0000256" key="13">
    <source>
        <dbReference type="PIRSR" id="PIRSR610972-2"/>
    </source>
</evidence>
<feature type="site" description="Important for catalytic activity and assists the phosphoryl transfer reaction to Asp8 by balancing charge and orienting the reacting groups" evidence="15">
    <location>
        <position position="115"/>
    </location>
</feature>
<feature type="binding site" evidence="13">
    <location>
        <begin position="8"/>
        <end position="10"/>
    </location>
    <ligand>
        <name>substrate</name>
    </ligand>
</feature>
<reference evidence="16 17" key="1">
    <citation type="submission" date="2017-05" db="EMBL/GenBank/DDBJ databases">
        <title>Vagococcus spp. assemblies.</title>
        <authorList>
            <person name="Gulvik C.A."/>
        </authorList>
    </citation>
    <scope>NUCLEOTIDE SEQUENCE [LARGE SCALE GENOMIC DNA]</scope>
    <source>
        <strain evidence="16 17">CCUG 51432</strain>
    </source>
</reference>
<evidence type="ECO:0000256" key="5">
    <source>
        <dbReference type="ARBA" id="ARBA00022723"/>
    </source>
</evidence>
<dbReference type="SFLD" id="SFLDS00003">
    <property type="entry name" value="Haloacid_Dehalogenase"/>
    <property type="match status" value="1"/>
</dbReference>
<evidence type="ECO:0000256" key="11">
    <source>
        <dbReference type="ARBA" id="ARBA00044991"/>
    </source>
</evidence>
<evidence type="ECO:0000313" key="17">
    <source>
        <dbReference type="Proteomes" id="UP000287605"/>
    </source>
</evidence>
<gene>
    <name evidence="16" type="ORF">CBF29_10290</name>
</gene>
<dbReference type="RefSeq" id="WP_211334277.1">
    <property type="nucleotide sequence ID" value="NZ_NGKA01000016.1"/>
</dbReference>
<dbReference type="SFLD" id="SFLDG01135">
    <property type="entry name" value="C1.5.6:_HAD__Beta-PGM__Phospha"/>
    <property type="match status" value="1"/>
</dbReference>
<dbReference type="GO" id="GO:0008801">
    <property type="term" value="F:beta-phosphoglucomutase activity"/>
    <property type="evidence" value="ECO:0007669"/>
    <property type="project" value="UniProtKB-EC"/>
</dbReference>
<evidence type="ECO:0000256" key="3">
    <source>
        <dbReference type="ARBA" id="ARBA00022490"/>
    </source>
</evidence>
<sequence length="219" mass="24481">MIKGFLFDLDGVITDSAEYHYRAWKKLAEKIDIKIDREFNEQLKGVDRMNSLERILKYGNKENDFTEQEKAALAVEKNDDYLTLIQLITPEDILPGIMELMNKIKEHDLKMGLTSASKNAPFILEKLGISEMFDIVVDPATLSKSKPDPEIFLKGAQLLGLEPSQCIGVEDAEAGIESIRKAGMFSVGVGDEVSMRDADYRVETTAQLDFDKIMAAAGK</sequence>
<dbReference type="GO" id="GO:0005975">
    <property type="term" value="P:carbohydrate metabolic process"/>
    <property type="evidence" value="ECO:0007669"/>
    <property type="project" value="InterPro"/>
</dbReference>
<feature type="active site" description="Proton donor/acceptor" evidence="12">
    <location>
        <position position="10"/>
    </location>
</feature>
<evidence type="ECO:0000256" key="2">
    <source>
        <dbReference type="ARBA" id="ARBA00006171"/>
    </source>
</evidence>
<dbReference type="NCBIfam" id="TIGR02009">
    <property type="entry name" value="PGMB-YQAB-SF"/>
    <property type="match status" value="1"/>
</dbReference>
<dbReference type="NCBIfam" id="TIGR01509">
    <property type="entry name" value="HAD-SF-IA-v3"/>
    <property type="match status" value="1"/>
</dbReference>
<feature type="binding site" evidence="13">
    <location>
        <position position="24"/>
    </location>
    <ligand>
        <name>substrate</name>
    </ligand>
</feature>
<evidence type="ECO:0000256" key="6">
    <source>
        <dbReference type="ARBA" id="ARBA00022842"/>
    </source>
</evidence>
<feature type="binding site" evidence="13">
    <location>
        <begin position="43"/>
        <end position="48"/>
    </location>
    <ligand>
        <name>substrate</name>
    </ligand>
</feature>
<dbReference type="InterPro" id="IPR023214">
    <property type="entry name" value="HAD_sf"/>
</dbReference>
<feature type="binding site" evidence="14">
    <location>
        <position position="10"/>
    </location>
    <ligand>
        <name>Mg(2+)</name>
        <dbReference type="ChEBI" id="CHEBI:18420"/>
    </ligand>
</feature>
<keyword evidence="17" id="KW-1185">Reference proteome</keyword>
<dbReference type="InterPro" id="IPR036412">
    <property type="entry name" value="HAD-like_sf"/>
</dbReference>
<dbReference type="Gene3D" id="1.10.150.240">
    <property type="entry name" value="Putative phosphatase, domain 2"/>
    <property type="match status" value="1"/>
</dbReference>
<dbReference type="InterPro" id="IPR006439">
    <property type="entry name" value="HAD-SF_hydro_IA"/>
</dbReference>
<evidence type="ECO:0000256" key="12">
    <source>
        <dbReference type="PIRSR" id="PIRSR610972-1"/>
    </source>
</evidence>
<dbReference type="InterPro" id="IPR010972">
    <property type="entry name" value="Beta-PGM"/>
</dbReference>
<evidence type="ECO:0000256" key="15">
    <source>
        <dbReference type="PIRSR" id="PIRSR610972-4"/>
    </source>
</evidence>
<protein>
    <recommendedName>
        <fullName evidence="11">Beta-phosphoglucomutase</fullName>
        <ecNumber evidence="10">5.4.2.6</ecNumber>
    </recommendedName>
</protein>
<name>A0A430APW3_9ENTE</name>
<feature type="binding site" evidence="13">
    <location>
        <position position="146"/>
    </location>
    <ligand>
        <name>substrate</name>
    </ligand>
</feature>
<feature type="active site" description="Nucleophile" evidence="12">
    <location>
        <position position="8"/>
    </location>
</feature>
<comment type="catalytic activity">
    <reaction evidence="9">
        <text>beta-D-glucose 1-phosphate = beta-D-glucose 6-phosphate</text>
        <dbReference type="Rhea" id="RHEA:20113"/>
        <dbReference type="ChEBI" id="CHEBI:57684"/>
        <dbReference type="ChEBI" id="CHEBI:58247"/>
        <dbReference type="EC" id="5.4.2.6"/>
    </reaction>
</comment>
<evidence type="ECO:0000256" key="4">
    <source>
        <dbReference type="ARBA" id="ARBA00022553"/>
    </source>
</evidence>
<evidence type="ECO:0000256" key="1">
    <source>
        <dbReference type="ARBA" id="ARBA00004496"/>
    </source>
</evidence>
<evidence type="ECO:0000256" key="7">
    <source>
        <dbReference type="ARBA" id="ARBA00023235"/>
    </source>
</evidence>
<dbReference type="GO" id="GO:0005737">
    <property type="term" value="C:cytoplasm"/>
    <property type="evidence" value="ECO:0007669"/>
    <property type="project" value="UniProtKB-SubCell"/>
</dbReference>
<dbReference type="InterPro" id="IPR023198">
    <property type="entry name" value="PGP-like_dom2"/>
</dbReference>
<dbReference type="SFLD" id="SFLDG01129">
    <property type="entry name" value="C1.5:_HAD__Beta-PGM__Phosphata"/>
    <property type="match status" value="1"/>
</dbReference>
<keyword evidence="5 14" id="KW-0479">Metal-binding</keyword>
<dbReference type="Gene3D" id="3.40.50.1000">
    <property type="entry name" value="HAD superfamily/HAD-like"/>
    <property type="match status" value="1"/>
</dbReference>
<keyword evidence="4" id="KW-0597">Phosphoprotein</keyword>
<keyword evidence="7" id="KW-0413">Isomerase</keyword>
<dbReference type="SUPFAM" id="SSF56784">
    <property type="entry name" value="HAD-like"/>
    <property type="match status" value="1"/>
</dbReference>
<dbReference type="InterPro" id="IPR010976">
    <property type="entry name" value="B-phosphoglucomutase_hydrolase"/>
</dbReference>
<dbReference type="CDD" id="cd02598">
    <property type="entry name" value="HAD_BPGM"/>
    <property type="match status" value="1"/>
</dbReference>
<dbReference type="PRINTS" id="PR00413">
    <property type="entry name" value="HADHALOGNASE"/>
</dbReference>
<dbReference type="PANTHER" id="PTHR43481:SF4">
    <property type="entry name" value="GLYCEROL-1-PHOSPHATE PHOSPHOHYDROLASE 1-RELATED"/>
    <property type="match status" value="1"/>
</dbReference>
<feature type="binding site" evidence="13">
    <location>
        <position position="51"/>
    </location>
    <ligand>
        <name>substrate</name>
    </ligand>
</feature>
<dbReference type="GO" id="GO:0050308">
    <property type="term" value="F:sugar-phosphatase activity"/>
    <property type="evidence" value="ECO:0007669"/>
    <property type="project" value="TreeGrafter"/>
</dbReference>
<evidence type="ECO:0000256" key="14">
    <source>
        <dbReference type="PIRSR" id="PIRSR610972-3"/>
    </source>
</evidence>
<keyword evidence="6 14" id="KW-0460">Magnesium</keyword>
<evidence type="ECO:0000256" key="10">
    <source>
        <dbReference type="ARBA" id="ARBA00044968"/>
    </source>
</evidence>
<feature type="binding site" evidence="14">
    <location>
        <position position="171"/>
    </location>
    <ligand>
        <name>Mg(2+)</name>
        <dbReference type="ChEBI" id="CHEBI:18420"/>
    </ligand>
</feature>
<dbReference type="PANTHER" id="PTHR43481">
    <property type="entry name" value="FRUCTOSE-1-PHOSPHATE PHOSPHATASE"/>
    <property type="match status" value="1"/>
</dbReference>
<keyword evidence="3" id="KW-0963">Cytoplasm</keyword>
<feature type="binding site" evidence="14">
    <location>
        <position position="170"/>
    </location>
    <ligand>
        <name>Mg(2+)</name>
        <dbReference type="ChEBI" id="CHEBI:18420"/>
    </ligand>
</feature>
<accession>A0A430APW3</accession>
<evidence type="ECO:0000313" key="16">
    <source>
        <dbReference type="EMBL" id="RSU10168.1"/>
    </source>
</evidence>
<feature type="binding site" evidence="14">
    <location>
        <position position="8"/>
    </location>
    <ligand>
        <name>Mg(2+)</name>
        <dbReference type="ChEBI" id="CHEBI:18420"/>
    </ligand>
</feature>
<comment type="subcellular location">
    <subcellularLocation>
        <location evidence="1">Cytoplasm</location>
    </subcellularLocation>
</comment>
<dbReference type="AlphaFoldDB" id="A0A430APW3"/>
<comment type="cofactor">
    <cofactor evidence="14">
        <name>Mg(2+)</name>
        <dbReference type="ChEBI" id="CHEBI:18420"/>
    </cofactor>
    <text evidence="14">Binds 2 magnesium ions per subunit.</text>
</comment>
<comment type="similarity">
    <text evidence="2">Belongs to the HAD-like hydrolase superfamily. CbbY/CbbZ/Gph/YieH family.</text>
</comment>
<keyword evidence="8" id="KW-0119">Carbohydrate metabolism</keyword>
<dbReference type="GO" id="GO:0000287">
    <property type="term" value="F:magnesium ion binding"/>
    <property type="evidence" value="ECO:0007669"/>
    <property type="project" value="InterPro"/>
</dbReference>
<feature type="binding site" evidence="13">
    <location>
        <position position="77"/>
    </location>
    <ligand>
        <name>substrate</name>
    </ligand>
</feature>
<dbReference type="FunFam" id="1.10.150.240:FF:000010">
    <property type="entry name" value="Beta-phosphoglucomutase"/>
    <property type="match status" value="1"/>
</dbReference>
<dbReference type="EC" id="5.4.2.6" evidence="10"/>
<dbReference type="NCBIfam" id="TIGR01990">
    <property type="entry name" value="bPGM"/>
    <property type="match status" value="1"/>
</dbReference>
<dbReference type="InterPro" id="IPR051806">
    <property type="entry name" value="HAD-like_SPP"/>
</dbReference>
<proteinExistence type="inferred from homology"/>